<feature type="region of interest" description="Disordered" evidence="1">
    <location>
        <begin position="1076"/>
        <end position="1098"/>
    </location>
</feature>
<dbReference type="PANTHER" id="PTHR37988">
    <property type="entry name" value="UPF0592 MEMBRANE PROTEIN C7D4.03C"/>
    <property type="match status" value="1"/>
</dbReference>
<feature type="region of interest" description="Disordered" evidence="1">
    <location>
        <begin position="600"/>
        <end position="657"/>
    </location>
</feature>
<dbReference type="AlphaFoldDB" id="A0A9P5VKP5"/>
<accession>A0A9P5VKP5</accession>
<evidence type="ECO:0008006" key="4">
    <source>
        <dbReference type="Google" id="ProtNLM"/>
    </source>
</evidence>
<feature type="compositionally biased region" description="Polar residues" evidence="1">
    <location>
        <begin position="1086"/>
        <end position="1098"/>
    </location>
</feature>
<feature type="compositionally biased region" description="Low complexity" evidence="1">
    <location>
        <begin position="613"/>
        <end position="623"/>
    </location>
</feature>
<dbReference type="Pfam" id="PF08578">
    <property type="entry name" value="DUF1765"/>
    <property type="match status" value="1"/>
</dbReference>
<gene>
    <name evidence="2" type="ORF">BG006_007490</name>
</gene>
<dbReference type="InterPro" id="IPR013887">
    <property type="entry name" value="UPF0592"/>
</dbReference>
<evidence type="ECO:0000313" key="3">
    <source>
        <dbReference type="Proteomes" id="UP000696485"/>
    </source>
</evidence>
<feature type="region of interest" description="Disordered" evidence="1">
    <location>
        <begin position="782"/>
        <end position="832"/>
    </location>
</feature>
<keyword evidence="3" id="KW-1185">Reference proteome</keyword>
<feature type="region of interest" description="Disordered" evidence="1">
    <location>
        <begin position="308"/>
        <end position="335"/>
    </location>
</feature>
<reference evidence="2" key="1">
    <citation type="journal article" date="2020" name="Fungal Divers.">
        <title>Resolving the Mortierellaceae phylogeny through synthesis of multi-gene phylogenetics and phylogenomics.</title>
        <authorList>
            <person name="Vandepol N."/>
            <person name="Liber J."/>
            <person name="Desiro A."/>
            <person name="Na H."/>
            <person name="Kennedy M."/>
            <person name="Barry K."/>
            <person name="Grigoriev I.V."/>
            <person name="Miller A.N."/>
            <person name="O'Donnell K."/>
            <person name="Stajich J.E."/>
            <person name="Bonito G."/>
        </authorList>
    </citation>
    <scope>NUCLEOTIDE SEQUENCE</scope>
    <source>
        <strain evidence="2">NVP1</strain>
    </source>
</reference>
<feature type="region of interest" description="Disordered" evidence="1">
    <location>
        <begin position="1024"/>
        <end position="1057"/>
    </location>
</feature>
<proteinExistence type="predicted"/>
<feature type="compositionally biased region" description="Low complexity" evidence="1">
    <location>
        <begin position="1027"/>
        <end position="1057"/>
    </location>
</feature>
<feature type="compositionally biased region" description="Low complexity" evidence="1">
    <location>
        <begin position="820"/>
        <end position="832"/>
    </location>
</feature>
<dbReference type="EMBL" id="JAAAUY010000476">
    <property type="protein sequence ID" value="KAF9329419.1"/>
    <property type="molecule type" value="Genomic_DNA"/>
</dbReference>
<feature type="compositionally biased region" description="Low complexity" evidence="1">
    <location>
        <begin position="630"/>
        <end position="646"/>
    </location>
</feature>
<dbReference type="PANTHER" id="PTHR37988:SF1">
    <property type="entry name" value="UPF0592 MEMBRANE PROTEIN C7D4.03C"/>
    <property type="match status" value="1"/>
</dbReference>
<organism evidence="2 3">
    <name type="scientific">Podila minutissima</name>
    <dbReference type="NCBI Taxonomy" id="64525"/>
    <lineage>
        <taxon>Eukaryota</taxon>
        <taxon>Fungi</taxon>
        <taxon>Fungi incertae sedis</taxon>
        <taxon>Mucoromycota</taxon>
        <taxon>Mortierellomycotina</taxon>
        <taxon>Mortierellomycetes</taxon>
        <taxon>Mortierellales</taxon>
        <taxon>Mortierellaceae</taxon>
        <taxon>Podila</taxon>
    </lineage>
</organism>
<feature type="region of interest" description="Disordered" evidence="1">
    <location>
        <begin position="683"/>
        <end position="742"/>
    </location>
</feature>
<sequence length="1098" mass="119005">MVHDGIRSHRKEFDEFDRVEDLMSKPTTPSTIRTFIDGSVTEQNTSSTTSVSSSTTLGSGYPFTDSGAFWSSFQQYRKTLTQSLQYAIERLNQKGVYSNVITFCAKILALCFFKLPGVAFGLLHALPASRSYISRMAKAMDISRENSGMPQIMSFFPDHLASICFEGSGSWWREFEKQKRRMSTGESTPPMEMFGNWVRRWQSDDSELFFAFYRHYHHCLAQYLEVPLHRLQAGGWATSAIAPKVYAGAPGYLYLSAFFLTKIEGLVHREIHPVTTIVQFEPNSANGNGAVDRDRAMASVATGEFPGTAAPPVVKLPGSEGDDRKDGNGPTTGKPKVLDMASRRFVETIVAIMEDHGNIYGAMLDIWIKAVVTKTSVYDVESVFCLLDFLDMLIAELETRETIRLYDSELSNVPLNSGPSSIFVPIHVQFILTTLHLLLTSSDHTVTLMRTISFIYQNFSLLTGTIQSLEQLTLGTLLSPPVFEKCFLHWARNVRLYYMRCLVWKVARIGGGVGVLPGWKPWTKTKAQTTTQPEALGGMMATSAPLHEAPTKKKTKDIPALSKFSPLEQSLNLIVRNIFEVMESRIDMVKRQYAGELSDVISSPGMSEHDSESTTPESVPSSPGMEHVRSIPSTAGGSPTGSTSSPRQRSLSDRVVEDDASAASRSFYQLQAHQIYLSQKKLTMSSGSLKEESVSKDRSKKSTSRSSLISRKFRRLSRFDSPGTPEQSHRNSLPDMSDPSLYDSALLAGHTLNNSKRASTGSMPITGPGSLFRWMFQSGQSSNNSSSSSSKISILSGSSSSNTDLVDRHGGERFSTGSPSTHSLVSQSTGSSTSLTLLMHSDHSSDVYRRGSGRSVSHPGLDHRLRYRRESRKYPEHLTTYAGRSIPEHSAVLNEYVDWLAQCHSYGIKSRAGFALNGIAGPTATGASLPGSGGVGGVHGLGIGTMATGPGDLFGDFSVFSLSMGGVVDASAIAGHHDEWISPGMAQMMMLRFPGLVVEWPKFWNNSRNAGGVGGGVSAGAGGPFGGASLSGSSNGPSSLRHQQQAQMHHQQQMQLWSRNAAAAAAAAAAASASANGAAGEGVSARGNSASAATDFSK</sequence>
<evidence type="ECO:0000313" key="2">
    <source>
        <dbReference type="EMBL" id="KAF9329419.1"/>
    </source>
</evidence>
<feature type="compositionally biased region" description="Low complexity" evidence="1">
    <location>
        <begin position="782"/>
        <end position="801"/>
    </location>
</feature>
<dbReference type="Proteomes" id="UP000696485">
    <property type="component" value="Unassembled WGS sequence"/>
</dbReference>
<comment type="caution">
    <text evidence="2">The sequence shown here is derived from an EMBL/GenBank/DDBJ whole genome shotgun (WGS) entry which is preliminary data.</text>
</comment>
<evidence type="ECO:0000256" key="1">
    <source>
        <dbReference type="SAM" id="MobiDB-lite"/>
    </source>
</evidence>
<protein>
    <recommendedName>
        <fullName evidence="4">DUF1765-domain-containing protein</fullName>
    </recommendedName>
</protein>
<name>A0A9P5VKP5_9FUNG</name>